<accession>A0A423PL21</accession>
<dbReference type="AlphaFoldDB" id="A0A423PL21"/>
<gene>
    <name evidence="2" type="ORF">SAOR_11345</name>
</gene>
<feature type="chain" id="PRO_5019525232" description="Secreted protein" evidence="1">
    <location>
        <begin position="31"/>
        <end position="246"/>
    </location>
</feature>
<evidence type="ECO:0000313" key="2">
    <source>
        <dbReference type="EMBL" id="ROO26279.1"/>
    </source>
</evidence>
<dbReference type="EMBL" id="AYKH01000023">
    <property type="protein sequence ID" value="ROO26279.1"/>
    <property type="molecule type" value="Genomic_DNA"/>
</dbReference>
<feature type="signal peptide" evidence="1">
    <location>
        <begin position="1"/>
        <end position="30"/>
    </location>
</feature>
<protein>
    <recommendedName>
        <fullName evidence="4">Secreted protein</fullName>
    </recommendedName>
</protein>
<dbReference type="RefSeq" id="WP_123631527.1">
    <property type="nucleotide sequence ID" value="NZ_AYKH01000023.1"/>
</dbReference>
<proteinExistence type="predicted"/>
<name>A0A423PL21_9GAMM</name>
<evidence type="ECO:0000313" key="3">
    <source>
        <dbReference type="Proteomes" id="UP000283993"/>
    </source>
</evidence>
<evidence type="ECO:0000256" key="1">
    <source>
        <dbReference type="SAM" id="SignalP"/>
    </source>
</evidence>
<comment type="caution">
    <text evidence="2">The sequence shown here is derived from an EMBL/GenBank/DDBJ whole genome shotgun (WGS) entry which is preliminary data.</text>
</comment>
<evidence type="ECO:0008006" key="4">
    <source>
        <dbReference type="Google" id="ProtNLM"/>
    </source>
</evidence>
<organism evidence="2 3">
    <name type="scientific">Salinisphaera orenii MK-B5</name>
    <dbReference type="NCBI Taxonomy" id="856730"/>
    <lineage>
        <taxon>Bacteria</taxon>
        <taxon>Pseudomonadati</taxon>
        <taxon>Pseudomonadota</taxon>
        <taxon>Gammaproteobacteria</taxon>
        <taxon>Salinisphaerales</taxon>
        <taxon>Salinisphaeraceae</taxon>
        <taxon>Salinisphaera</taxon>
    </lineage>
</organism>
<keyword evidence="1" id="KW-0732">Signal</keyword>
<sequence length="246" mass="27087">MIERLMRGNGRLLCLCIAAAVLAAGAPLAAADTNKDEFSKANQLLFMTDHFVGLQTPARLEYTFERTGSPENDFTDEVELKVAEGDEHGKKVETSFLTGDRHRYTPNVDAATGNPVIMMFLQNDVSSIAERSGGSWRYLQRRVKTALENSAKVTEEQAEYNGRKIDVERIRLKPFAGEEEHRGQLDDQVQKRYVFTLSDAVPGGVLEMRSEMPSPAENGEPLVERLTLASVSHGGNGGQKDGDSAQ</sequence>
<dbReference type="Proteomes" id="UP000283993">
    <property type="component" value="Unassembled WGS sequence"/>
</dbReference>
<keyword evidence="3" id="KW-1185">Reference proteome</keyword>
<reference evidence="2 3" key="1">
    <citation type="submission" date="2013-10" db="EMBL/GenBank/DDBJ databases">
        <title>Salinisphaera orenii MK-B5 Genome Sequencing.</title>
        <authorList>
            <person name="Lai Q."/>
            <person name="Li C."/>
            <person name="Shao Z."/>
        </authorList>
    </citation>
    <scope>NUCLEOTIDE SEQUENCE [LARGE SCALE GENOMIC DNA]</scope>
    <source>
        <strain evidence="2 3">MK-B5</strain>
    </source>
</reference>